<dbReference type="CDD" id="cd00130">
    <property type="entry name" value="PAS"/>
    <property type="match status" value="2"/>
</dbReference>
<dbReference type="PATRIC" id="fig|1391654.3.peg.1064"/>
<keyword evidence="5" id="KW-0547">Nucleotide-binding</keyword>
<reference evidence="12 13" key="1">
    <citation type="submission" date="2015-08" db="EMBL/GenBank/DDBJ databases">
        <authorList>
            <person name="Babu N.S."/>
            <person name="Beckwith C.J."/>
            <person name="Beseler K.G."/>
            <person name="Brison A."/>
            <person name="Carone J.V."/>
            <person name="Caskin T.P."/>
            <person name="Diamond M."/>
            <person name="Durham M.E."/>
            <person name="Foxe J.M."/>
            <person name="Go M."/>
            <person name="Henderson B.A."/>
            <person name="Jones I.B."/>
            <person name="McGettigan J.A."/>
            <person name="Micheletti S.J."/>
            <person name="Nasrallah M.E."/>
            <person name="Ortiz D."/>
            <person name="Piller C.R."/>
            <person name="Privatt S.R."/>
            <person name="Schneider S.L."/>
            <person name="Sharp S."/>
            <person name="Smith T.C."/>
            <person name="Stanton J.D."/>
            <person name="Ullery H.E."/>
            <person name="Wilson R.J."/>
            <person name="Serrano M.G."/>
            <person name="Buck G."/>
            <person name="Lee V."/>
            <person name="Wang Y."/>
            <person name="Carvalho R."/>
            <person name="Voegtly L."/>
            <person name="Shi R."/>
            <person name="Duckworth R."/>
            <person name="Johnson A."/>
            <person name="Loviza R."/>
            <person name="Walstead R."/>
            <person name="Shah Z."/>
            <person name="Kiflezghi M."/>
            <person name="Wade K."/>
            <person name="Ball S.L."/>
            <person name="Bradley K.W."/>
            <person name="Asai D.J."/>
            <person name="Bowman C.A."/>
            <person name="Russell D.A."/>
            <person name="Pope W.H."/>
            <person name="Jacobs-Sera D."/>
            <person name="Hendrix R.W."/>
            <person name="Hatfull G.F."/>
        </authorList>
    </citation>
    <scope>NUCLEOTIDE SEQUENCE [LARGE SCALE GENOMIC DNA]</scope>
    <source>
        <strain evidence="12 13">DSM 27648</strain>
    </source>
</reference>
<dbReference type="InterPro" id="IPR013655">
    <property type="entry name" value="PAS_fold_3"/>
</dbReference>
<organism evidence="12 13">
    <name type="scientific">Labilithrix luteola</name>
    <dbReference type="NCBI Taxonomy" id="1391654"/>
    <lineage>
        <taxon>Bacteria</taxon>
        <taxon>Pseudomonadati</taxon>
        <taxon>Myxococcota</taxon>
        <taxon>Polyangia</taxon>
        <taxon>Polyangiales</taxon>
        <taxon>Labilitrichaceae</taxon>
        <taxon>Labilithrix</taxon>
    </lineage>
</organism>
<keyword evidence="7" id="KW-0067">ATP-binding</keyword>
<dbReference type="OrthoDB" id="9797605at2"/>
<dbReference type="PANTHER" id="PTHR24421:SF10">
    <property type="entry name" value="NITRATE_NITRITE SENSOR PROTEIN NARQ"/>
    <property type="match status" value="1"/>
</dbReference>
<dbReference type="SMART" id="SM00387">
    <property type="entry name" value="HATPase_c"/>
    <property type="match status" value="1"/>
</dbReference>
<dbReference type="EC" id="2.7.13.3" evidence="2"/>
<dbReference type="SUPFAM" id="SSF55785">
    <property type="entry name" value="PYP-like sensor domain (PAS domain)"/>
    <property type="match status" value="2"/>
</dbReference>
<evidence type="ECO:0000256" key="6">
    <source>
        <dbReference type="ARBA" id="ARBA00022777"/>
    </source>
</evidence>
<keyword evidence="8" id="KW-0902">Two-component regulatory system</keyword>
<evidence type="ECO:0000256" key="9">
    <source>
        <dbReference type="SAM" id="Coils"/>
    </source>
</evidence>
<protein>
    <recommendedName>
        <fullName evidence="2">histidine kinase</fullName>
        <ecNumber evidence="2">2.7.13.3</ecNumber>
    </recommendedName>
</protein>
<name>A0A0K1PLW2_9BACT</name>
<dbReference type="Pfam" id="PF00989">
    <property type="entry name" value="PAS"/>
    <property type="match status" value="1"/>
</dbReference>
<dbReference type="Pfam" id="PF08447">
    <property type="entry name" value="PAS_3"/>
    <property type="match status" value="1"/>
</dbReference>
<dbReference type="STRING" id="1391654.AKJ09_01045"/>
<dbReference type="InterPro" id="IPR013767">
    <property type="entry name" value="PAS_fold"/>
</dbReference>
<dbReference type="InterPro" id="IPR000700">
    <property type="entry name" value="PAS-assoc_C"/>
</dbReference>
<evidence type="ECO:0000256" key="5">
    <source>
        <dbReference type="ARBA" id="ARBA00022741"/>
    </source>
</evidence>
<dbReference type="Pfam" id="PF02518">
    <property type="entry name" value="HATPase_c"/>
    <property type="match status" value="1"/>
</dbReference>
<dbReference type="Proteomes" id="UP000064967">
    <property type="component" value="Chromosome"/>
</dbReference>
<feature type="coiled-coil region" evidence="9">
    <location>
        <begin position="248"/>
        <end position="275"/>
    </location>
</feature>
<dbReference type="PROSITE" id="PS50113">
    <property type="entry name" value="PAC"/>
    <property type="match status" value="1"/>
</dbReference>
<evidence type="ECO:0000256" key="8">
    <source>
        <dbReference type="ARBA" id="ARBA00023012"/>
    </source>
</evidence>
<keyword evidence="3" id="KW-0597">Phosphoprotein</keyword>
<dbReference type="CDD" id="cd16917">
    <property type="entry name" value="HATPase_UhpB-NarQ-NarX-like"/>
    <property type="match status" value="1"/>
</dbReference>
<dbReference type="InterPro" id="IPR001610">
    <property type="entry name" value="PAC"/>
</dbReference>
<evidence type="ECO:0000256" key="7">
    <source>
        <dbReference type="ARBA" id="ARBA00022840"/>
    </source>
</evidence>
<dbReference type="InterPro" id="IPR000014">
    <property type="entry name" value="PAS"/>
</dbReference>
<dbReference type="InterPro" id="IPR003594">
    <property type="entry name" value="HATPase_dom"/>
</dbReference>
<accession>A0A0K1PLW2</accession>
<evidence type="ECO:0000256" key="4">
    <source>
        <dbReference type="ARBA" id="ARBA00022679"/>
    </source>
</evidence>
<dbReference type="EMBL" id="CP012333">
    <property type="protein sequence ID" value="AKU94381.1"/>
    <property type="molecule type" value="Genomic_DNA"/>
</dbReference>
<feature type="domain" description="PAS" evidence="10">
    <location>
        <begin position="21"/>
        <end position="92"/>
    </location>
</feature>
<dbReference type="Gene3D" id="3.30.565.10">
    <property type="entry name" value="Histidine kinase-like ATPase, C-terminal domain"/>
    <property type="match status" value="1"/>
</dbReference>
<dbReference type="GO" id="GO:0006355">
    <property type="term" value="P:regulation of DNA-templated transcription"/>
    <property type="evidence" value="ECO:0007669"/>
    <property type="project" value="InterPro"/>
</dbReference>
<evidence type="ECO:0000256" key="3">
    <source>
        <dbReference type="ARBA" id="ARBA00022553"/>
    </source>
</evidence>
<evidence type="ECO:0000313" key="13">
    <source>
        <dbReference type="Proteomes" id="UP000064967"/>
    </source>
</evidence>
<gene>
    <name evidence="12" type="ORF">AKJ09_01045</name>
</gene>
<comment type="catalytic activity">
    <reaction evidence="1">
        <text>ATP + protein L-histidine = ADP + protein N-phospho-L-histidine.</text>
        <dbReference type="EC" id="2.7.13.3"/>
    </reaction>
</comment>
<dbReference type="NCBIfam" id="TIGR00229">
    <property type="entry name" value="sensory_box"/>
    <property type="match status" value="2"/>
</dbReference>
<dbReference type="GO" id="GO:0016020">
    <property type="term" value="C:membrane"/>
    <property type="evidence" value="ECO:0007669"/>
    <property type="project" value="InterPro"/>
</dbReference>
<dbReference type="PANTHER" id="PTHR24421">
    <property type="entry name" value="NITRATE/NITRITE SENSOR PROTEIN NARX-RELATED"/>
    <property type="match status" value="1"/>
</dbReference>
<dbReference type="GO" id="GO:0005524">
    <property type="term" value="F:ATP binding"/>
    <property type="evidence" value="ECO:0007669"/>
    <property type="project" value="UniProtKB-KW"/>
</dbReference>
<dbReference type="InterPro" id="IPR035965">
    <property type="entry name" value="PAS-like_dom_sf"/>
</dbReference>
<dbReference type="GO" id="GO:0000155">
    <property type="term" value="F:phosphorelay sensor kinase activity"/>
    <property type="evidence" value="ECO:0007669"/>
    <property type="project" value="InterPro"/>
</dbReference>
<dbReference type="GO" id="GO:0046983">
    <property type="term" value="F:protein dimerization activity"/>
    <property type="evidence" value="ECO:0007669"/>
    <property type="project" value="InterPro"/>
</dbReference>
<feature type="domain" description="PAS" evidence="10">
    <location>
        <begin position="147"/>
        <end position="200"/>
    </location>
</feature>
<dbReference type="KEGG" id="llu:AKJ09_01045"/>
<dbReference type="FunFam" id="3.30.450.20:FF:000099">
    <property type="entry name" value="Sensory box sensor histidine kinase"/>
    <property type="match status" value="1"/>
</dbReference>
<dbReference type="SMART" id="SM00086">
    <property type="entry name" value="PAC"/>
    <property type="match status" value="2"/>
</dbReference>
<dbReference type="InterPro" id="IPR011712">
    <property type="entry name" value="Sig_transdc_His_kin_sub3_dim/P"/>
</dbReference>
<dbReference type="PROSITE" id="PS50112">
    <property type="entry name" value="PAS"/>
    <property type="match status" value="2"/>
</dbReference>
<keyword evidence="4" id="KW-0808">Transferase</keyword>
<evidence type="ECO:0000259" key="11">
    <source>
        <dbReference type="PROSITE" id="PS50113"/>
    </source>
</evidence>
<evidence type="ECO:0000256" key="1">
    <source>
        <dbReference type="ARBA" id="ARBA00000085"/>
    </source>
</evidence>
<dbReference type="SMART" id="SM00091">
    <property type="entry name" value="PAS"/>
    <property type="match status" value="2"/>
</dbReference>
<dbReference type="InterPro" id="IPR036890">
    <property type="entry name" value="HATPase_C_sf"/>
</dbReference>
<feature type="domain" description="PAC" evidence="11">
    <location>
        <begin position="94"/>
        <end position="146"/>
    </location>
</feature>
<keyword evidence="13" id="KW-1185">Reference proteome</keyword>
<evidence type="ECO:0000256" key="2">
    <source>
        <dbReference type="ARBA" id="ARBA00012438"/>
    </source>
</evidence>
<dbReference type="InterPro" id="IPR050482">
    <property type="entry name" value="Sensor_HK_TwoCompSys"/>
</dbReference>
<keyword evidence="9" id="KW-0175">Coiled coil</keyword>
<keyword evidence="6 12" id="KW-0418">Kinase</keyword>
<evidence type="ECO:0000313" key="12">
    <source>
        <dbReference type="EMBL" id="AKU94381.1"/>
    </source>
</evidence>
<proteinExistence type="predicted"/>
<dbReference type="AlphaFoldDB" id="A0A0K1PLW2"/>
<dbReference type="Gene3D" id="3.30.450.20">
    <property type="entry name" value="PAS domain"/>
    <property type="match status" value="2"/>
</dbReference>
<dbReference type="SUPFAM" id="SSF55874">
    <property type="entry name" value="ATPase domain of HSP90 chaperone/DNA topoisomerase II/histidine kinase"/>
    <property type="match status" value="1"/>
</dbReference>
<sequence length="469" mass="51279">MSQLSNERIKGEVGVTTTDEGESLFKIMANTAPVLLWIAGPDGRCTFFNDPWLAFTGRTMEQEVGVGWAEGIHPDDFQGTMNAYLEHFVARRGFKLEYRLRRADGEYRWILDTGVPRHAADGTFAGYIGSCIDVSERKLAEDTLRRSEAKVRAILEAAGDGILTLDERGVVETANRAAERLFGWPADELVGISIERLVPELGSGQRLDIATVATGIAHETVGRTPEGAVIPVEVVLSSVEWPRIVTAVVRDVRERQLLERQMQEANEELRRRVGQDLHDGVGQQLTAVAFMAKNLANDLPPAYAPNGARLVEIANDAIGQVRRLARGLVPFDVGERHPATMFQDLATSCHAAFGVSCSFDCDETAANLDQTVTTQLYLIAQEAVSNAVKHGQATEVKMKLAKSGERTSFVITDNGKGIQAPSTRPESHGVGLASMKYRARMIGGTITTKPQQPRGTVVECAWWDVGRLV</sequence>
<dbReference type="RefSeq" id="WP_146645987.1">
    <property type="nucleotide sequence ID" value="NZ_CP012333.1"/>
</dbReference>
<dbReference type="Gene3D" id="1.20.5.1930">
    <property type="match status" value="1"/>
</dbReference>
<evidence type="ECO:0000259" key="10">
    <source>
        <dbReference type="PROSITE" id="PS50112"/>
    </source>
</evidence>
<dbReference type="Pfam" id="PF07730">
    <property type="entry name" value="HisKA_3"/>
    <property type="match status" value="1"/>
</dbReference>